<dbReference type="OrthoDB" id="10659638at2759"/>
<accession>K0RM84</accession>
<dbReference type="eggNOG" id="ENOG502R9DW">
    <property type="taxonomic scope" value="Eukaryota"/>
</dbReference>
<dbReference type="EMBL" id="AGNL01036205">
    <property type="protein sequence ID" value="EJK54200.1"/>
    <property type="molecule type" value="Genomic_DNA"/>
</dbReference>
<name>K0RM84_THAOC</name>
<gene>
    <name evidence="2" type="ORF">THAOC_26232</name>
</gene>
<organism evidence="2 3">
    <name type="scientific">Thalassiosira oceanica</name>
    <name type="common">Marine diatom</name>
    <dbReference type="NCBI Taxonomy" id="159749"/>
    <lineage>
        <taxon>Eukaryota</taxon>
        <taxon>Sar</taxon>
        <taxon>Stramenopiles</taxon>
        <taxon>Ochrophyta</taxon>
        <taxon>Bacillariophyta</taxon>
        <taxon>Coscinodiscophyceae</taxon>
        <taxon>Thalassiosirophycidae</taxon>
        <taxon>Thalassiosirales</taxon>
        <taxon>Thalassiosiraceae</taxon>
        <taxon>Thalassiosira</taxon>
    </lineage>
</organism>
<protein>
    <submittedName>
        <fullName evidence="2">Uncharacterized protein</fullName>
    </submittedName>
</protein>
<sequence>MEAVVIDKVYEPVISVENMETPSVGAPRKIKRWGEVNDETWQYCKMMADMELVKYKEDMESYNVYKERLEAIGEIPHDMKDRLAKKKRAADRKQGGRASSSVSPPSGPHPLPKPTRKPGVNYSAASCLATWVCQKKAASPPAEFMRDRDGHILALPPRPRLSTICRLGSHE</sequence>
<dbReference type="Proteomes" id="UP000266841">
    <property type="component" value="Unassembled WGS sequence"/>
</dbReference>
<evidence type="ECO:0000256" key="1">
    <source>
        <dbReference type="SAM" id="MobiDB-lite"/>
    </source>
</evidence>
<reference evidence="2 3" key="1">
    <citation type="journal article" date="2012" name="Genome Biol.">
        <title>Genome and low-iron response of an oceanic diatom adapted to chronic iron limitation.</title>
        <authorList>
            <person name="Lommer M."/>
            <person name="Specht M."/>
            <person name="Roy A.S."/>
            <person name="Kraemer L."/>
            <person name="Andreson R."/>
            <person name="Gutowska M.A."/>
            <person name="Wolf J."/>
            <person name="Bergner S.V."/>
            <person name="Schilhabel M.B."/>
            <person name="Klostermeier U.C."/>
            <person name="Beiko R.G."/>
            <person name="Rosenstiel P."/>
            <person name="Hippler M."/>
            <person name="Laroche J."/>
        </authorList>
    </citation>
    <scope>NUCLEOTIDE SEQUENCE [LARGE SCALE GENOMIC DNA]</scope>
    <source>
        <strain evidence="2 3">CCMP1005</strain>
    </source>
</reference>
<feature type="region of interest" description="Disordered" evidence="1">
    <location>
        <begin position="76"/>
        <end position="118"/>
    </location>
</feature>
<proteinExistence type="predicted"/>
<keyword evidence="3" id="KW-1185">Reference proteome</keyword>
<comment type="caution">
    <text evidence="2">The sequence shown here is derived from an EMBL/GenBank/DDBJ whole genome shotgun (WGS) entry which is preliminary data.</text>
</comment>
<evidence type="ECO:0000313" key="3">
    <source>
        <dbReference type="Proteomes" id="UP000266841"/>
    </source>
</evidence>
<evidence type="ECO:0000313" key="2">
    <source>
        <dbReference type="EMBL" id="EJK54200.1"/>
    </source>
</evidence>
<dbReference type="AlphaFoldDB" id="K0RM84"/>